<dbReference type="STRING" id="237682.SAMN05421676_101261"/>
<organism evidence="1 2">
    <name type="scientific">Salinibacillus kushneri</name>
    <dbReference type="NCBI Taxonomy" id="237682"/>
    <lineage>
        <taxon>Bacteria</taxon>
        <taxon>Bacillati</taxon>
        <taxon>Bacillota</taxon>
        <taxon>Bacilli</taxon>
        <taxon>Bacillales</taxon>
        <taxon>Bacillaceae</taxon>
        <taxon>Salinibacillus</taxon>
    </lineage>
</organism>
<dbReference type="OrthoDB" id="1924973at2"/>
<reference evidence="2" key="1">
    <citation type="submission" date="2016-10" db="EMBL/GenBank/DDBJ databases">
        <authorList>
            <person name="Varghese N."/>
            <person name="Submissions S."/>
        </authorList>
    </citation>
    <scope>NUCLEOTIDE SEQUENCE [LARGE SCALE GENOMIC DNA]</scope>
    <source>
        <strain evidence="2">CGMCC 1.3566</strain>
    </source>
</reference>
<dbReference type="Pfam" id="PF14070">
    <property type="entry name" value="YjfB_motility"/>
    <property type="match status" value="1"/>
</dbReference>
<dbReference type="AlphaFoldDB" id="A0A1H9YQV9"/>
<gene>
    <name evidence="1" type="ORF">SAMN05421676_101261</name>
</gene>
<dbReference type="InterPro" id="IPR025906">
    <property type="entry name" value="YjfB_motility"/>
</dbReference>
<dbReference type="RefSeq" id="WP_093131173.1">
    <property type="nucleotide sequence ID" value="NZ_FOHJ01000001.1"/>
</dbReference>
<accession>A0A1H9YQV9</accession>
<evidence type="ECO:0000313" key="2">
    <source>
        <dbReference type="Proteomes" id="UP000199095"/>
    </source>
</evidence>
<evidence type="ECO:0000313" key="1">
    <source>
        <dbReference type="EMBL" id="SES71531.1"/>
    </source>
</evidence>
<sequence length="66" mass="7118">MDIVALSMGLSQTGLQQDVNLSLMDKTMNQAETKGQGMIKMLEESSVKTMQHSVQPHLGGSVDLKA</sequence>
<dbReference type="Proteomes" id="UP000199095">
    <property type="component" value="Unassembled WGS sequence"/>
</dbReference>
<proteinExistence type="predicted"/>
<dbReference type="EMBL" id="FOHJ01000001">
    <property type="protein sequence ID" value="SES71531.1"/>
    <property type="molecule type" value="Genomic_DNA"/>
</dbReference>
<keyword evidence="2" id="KW-1185">Reference proteome</keyword>
<name>A0A1H9YQV9_9BACI</name>
<protein>
    <submittedName>
        <fullName evidence="1">Putative motility protein</fullName>
    </submittedName>
</protein>